<evidence type="ECO:0000313" key="7">
    <source>
        <dbReference type="EMBL" id="EKF18310.1"/>
    </source>
</evidence>
<accession>K2MBQ6</accession>
<protein>
    <recommendedName>
        <fullName evidence="3">Glutamine--fructose-6-phosphate aminotransferase [isomerizing]</fullName>
        <ecNumber evidence="2">2.6.1.16</ecNumber>
    </recommendedName>
</protein>
<dbReference type="Pfam" id="PF01380">
    <property type="entry name" value="SIS"/>
    <property type="match status" value="1"/>
</dbReference>
<dbReference type="Proteomes" id="UP000006786">
    <property type="component" value="Unassembled WGS sequence"/>
</dbReference>
<dbReference type="EC" id="2.6.1.16" evidence="2"/>
<organism evidence="7 8">
    <name type="scientific">Nitratireductor pacificus pht-3B</name>
    <dbReference type="NCBI Taxonomy" id="391937"/>
    <lineage>
        <taxon>Bacteria</taxon>
        <taxon>Pseudomonadati</taxon>
        <taxon>Pseudomonadota</taxon>
        <taxon>Alphaproteobacteria</taxon>
        <taxon>Hyphomicrobiales</taxon>
        <taxon>Phyllobacteriaceae</taxon>
        <taxon>Nitratireductor</taxon>
    </lineage>
</organism>
<feature type="domain" description="SIS" evidence="6">
    <location>
        <begin position="190"/>
        <end position="329"/>
    </location>
</feature>
<evidence type="ECO:0000313" key="8">
    <source>
        <dbReference type="Proteomes" id="UP000006786"/>
    </source>
</evidence>
<name>K2MBQ6_9HYPH</name>
<dbReference type="InterPro" id="IPR001347">
    <property type="entry name" value="SIS_dom"/>
</dbReference>
<dbReference type="GO" id="GO:0097367">
    <property type="term" value="F:carbohydrate derivative binding"/>
    <property type="evidence" value="ECO:0007669"/>
    <property type="project" value="InterPro"/>
</dbReference>
<keyword evidence="7" id="KW-0808">Transferase</keyword>
<proteinExistence type="predicted"/>
<evidence type="ECO:0000259" key="6">
    <source>
        <dbReference type="PROSITE" id="PS51464"/>
    </source>
</evidence>
<sequence length="339" mass="35172">MNDIQRPSGIRAIDAEMARQHADARATHHACRERAAGIAQALRSTKRLVMLGMGASHAVARAVEPLYRKMGIAAVSLPLSEQLGQPLSLAGHTVLVTSQSGESGEVVRWLDEADLSDVQLFGLTLDAGSTLARRAPCLIGCGGAEIAFAGTRSLTVTLAMHMAVLEALGSDVSDAARVLETPPTADVRKLVDAFGNVDAIVTSGRSLQGVAEAVALGLMELSRLPCFALEGGQLRHGPLEMLGPNVGVVLFKADDHTAALVDGMAETAASAGSPVIVFDASATPFNPDGGTILATGARSGLAAIFALLPLAQSFMMEYALTRVSDAGTPIRSTKITRSE</sequence>
<dbReference type="EMBL" id="AMRM01000014">
    <property type="protein sequence ID" value="EKF18310.1"/>
    <property type="molecule type" value="Genomic_DNA"/>
</dbReference>
<dbReference type="Gene3D" id="3.40.50.10490">
    <property type="entry name" value="Glucose-6-phosphate isomerase like protein, domain 1"/>
    <property type="match status" value="2"/>
</dbReference>
<evidence type="ECO:0000256" key="4">
    <source>
        <dbReference type="ARBA" id="ARBA00022576"/>
    </source>
</evidence>
<comment type="caution">
    <text evidence="7">The sequence shown here is derived from an EMBL/GenBank/DDBJ whole genome shotgun (WGS) entry which is preliminary data.</text>
</comment>
<feature type="domain" description="SIS" evidence="6">
    <location>
        <begin position="38"/>
        <end position="173"/>
    </location>
</feature>
<dbReference type="GO" id="GO:0006047">
    <property type="term" value="P:UDP-N-acetylglucosamine metabolic process"/>
    <property type="evidence" value="ECO:0007669"/>
    <property type="project" value="TreeGrafter"/>
</dbReference>
<keyword evidence="8" id="KW-1185">Reference proteome</keyword>
<dbReference type="PROSITE" id="PS51464">
    <property type="entry name" value="SIS"/>
    <property type="match status" value="2"/>
</dbReference>
<evidence type="ECO:0000256" key="1">
    <source>
        <dbReference type="ARBA" id="ARBA00001031"/>
    </source>
</evidence>
<comment type="catalytic activity">
    <reaction evidence="1">
        <text>D-fructose 6-phosphate + L-glutamine = D-glucosamine 6-phosphate + L-glutamate</text>
        <dbReference type="Rhea" id="RHEA:13237"/>
        <dbReference type="ChEBI" id="CHEBI:29985"/>
        <dbReference type="ChEBI" id="CHEBI:58359"/>
        <dbReference type="ChEBI" id="CHEBI:58725"/>
        <dbReference type="ChEBI" id="CHEBI:61527"/>
        <dbReference type="EC" id="2.6.1.16"/>
    </reaction>
</comment>
<dbReference type="eggNOG" id="COG2222">
    <property type="taxonomic scope" value="Bacteria"/>
</dbReference>
<dbReference type="PATRIC" id="fig|391937.3.peg.2662"/>
<evidence type="ECO:0000256" key="3">
    <source>
        <dbReference type="ARBA" id="ARBA00016090"/>
    </source>
</evidence>
<keyword evidence="5" id="KW-0315">Glutamine amidotransferase</keyword>
<dbReference type="GO" id="GO:0004360">
    <property type="term" value="F:glutamine-fructose-6-phosphate transaminase (isomerizing) activity"/>
    <property type="evidence" value="ECO:0007669"/>
    <property type="project" value="UniProtKB-EC"/>
</dbReference>
<evidence type="ECO:0000256" key="5">
    <source>
        <dbReference type="ARBA" id="ARBA00022962"/>
    </source>
</evidence>
<evidence type="ECO:0000256" key="2">
    <source>
        <dbReference type="ARBA" id="ARBA00012916"/>
    </source>
</evidence>
<dbReference type="GO" id="GO:0006002">
    <property type="term" value="P:fructose 6-phosphate metabolic process"/>
    <property type="evidence" value="ECO:0007669"/>
    <property type="project" value="TreeGrafter"/>
</dbReference>
<dbReference type="STRING" id="391937.NA2_12975"/>
<keyword evidence="4 7" id="KW-0032">Aminotransferase</keyword>
<dbReference type="PANTHER" id="PTHR10937:SF0">
    <property type="entry name" value="GLUTAMINE--FRUCTOSE-6-PHOSPHATE TRANSAMINASE (ISOMERIZING)"/>
    <property type="match status" value="1"/>
</dbReference>
<dbReference type="InterPro" id="IPR046348">
    <property type="entry name" value="SIS_dom_sf"/>
</dbReference>
<dbReference type="PANTHER" id="PTHR10937">
    <property type="entry name" value="GLUCOSAMINE--FRUCTOSE-6-PHOSPHATE AMINOTRANSFERASE, ISOMERIZING"/>
    <property type="match status" value="1"/>
</dbReference>
<reference evidence="7 8" key="1">
    <citation type="journal article" date="2012" name="J. Bacteriol.">
        <title>Genome Sequence of Nitratireductor pacificus Type Strain pht-3B.</title>
        <authorList>
            <person name="Lai Q."/>
            <person name="Li G."/>
            <person name="Shao Z."/>
        </authorList>
    </citation>
    <scope>NUCLEOTIDE SEQUENCE [LARGE SCALE GENOMIC DNA]</scope>
    <source>
        <strain evidence="8">pht-3B</strain>
    </source>
</reference>
<dbReference type="AlphaFoldDB" id="K2MBQ6"/>
<dbReference type="SUPFAM" id="SSF53697">
    <property type="entry name" value="SIS domain"/>
    <property type="match status" value="1"/>
</dbReference>
<gene>
    <name evidence="7" type="ORF">NA2_12975</name>
</gene>
<dbReference type="GO" id="GO:0006487">
    <property type="term" value="P:protein N-linked glycosylation"/>
    <property type="evidence" value="ECO:0007669"/>
    <property type="project" value="TreeGrafter"/>
</dbReference>